<feature type="transmembrane region" description="Helical" evidence="1">
    <location>
        <begin position="51"/>
        <end position="74"/>
    </location>
</feature>
<comment type="caution">
    <text evidence="3">The sequence shown here is derived from an EMBL/GenBank/DDBJ whole genome shotgun (WGS) entry which is preliminary data.</text>
</comment>
<evidence type="ECO:0000313" key="2">
    <source>
        <dbReference type="EMBL" id="OAJ60400.1"/>
    </source>
</evidence>
<evidence type="ECO:0000256" key="1">
    <source>
        <dbReference type="SAM" id="Phobius"/>
    </source>
</evidence>
<accession>A0A1A9NAK5</accession>
<name>A0A1A9NAK5_9BURK</name>
<gene>
    <name evidence="2" type="ORF">A6V36_00950</name>
    <name evidence="3" type="ORF">A6V37_00140</name>
</gene>
<dbReference type="EMBL" id="LXJZ01000101">
    <property type="protein sequence ID" value="OAJ60400.1"/>
    <property type="molecule type" value="Genomic_DNA"/>
</dbReference>
<sequence length="77" mass="8266">MSPQLPPDTAHLTKYVDTLDSGNESNAGQSEVVNPALEVAKFMQHQRGYLIDLYSGLGCAAFSMGVVTGTYLLLYGL</sequence>
<proteinExistence type="predicted"/>
<dbReference type="RefSeq" id="WP_064266790.1">
    <property type="nucleotide sequence ID" value="NZ_LXJZ01000101.1"/>
</dbReference>
<dbReference type="Proteomes" id="UP000078116">
    <property type="component" value="Unassembled WGS sequence"/>
</dbReference>
<keyword evidence="1" id="KW-1133">Transmembrane helix</keyword>
<keyword evidence="1" id="KW-0472">Membrane</keyword>
<dbReference type="AlphaFoldDB" id="A0A1A9NAK5"/>
<keyword evidence="1" id="KW-0812">Transmembrane</keyword>
<dbReference type="OrthoDB" id="9114994at2"/>
<reference evidence="4 5" key="1">
    <citation type="submission" date="2016-04" db="EMBL/GenBank/DDBJ databases">
        <title>Reclassification of Paraburkholderia panaciterrae (Farh et al. 2015) Dobritsa &amp; Samadpour 2016 as a later homotypic synonym of Paraburkholderia ginsengiterrae (Farh et al. 2015) Dobritsa &amp; Samadpour 2016.</title>
        <authorList>
            <person name="Dobritsa A.P."/>
            <person name="Kutumbaka K."/>
            <person name="Samadpour M."/>
        </authorList>
    </citation>
    <scope>NUCLEOTIDE SEQUENCE [LARGE SCALE GENOMIC DNA]</scope>
    <source>
        <strain evidence="3 5">DCY85</strain>
        <strain evidence="2 4">DCY85-1</strain>
    </source>
</reference>
<organism evidence="3 5">
    <name type="scientific">Paraburkholderia ginsengiterrae</name>
    <dbReference type="NCBI Taxonomy" id="1462993"/>
    <lineage>
        <taxon>Bacteria</taxon>
        <taxon>Pseudomonadati</taxon>
        <taxon>Pseudomonadota</taxon>
        <taxon>Betaproteobacteria</taxon>
        <taxon>Burkholderiales</taxon>
        <taxon>Burkholderiaceae</taxon>
        <taxon>Paraburkholderia</taxon>
    </lineage>
</organism>
<keyword evidence="4" id="KW-1185">Reference proteome</keyword>
<dbReference type="Proteomes" id="UP000077961">
    <property type="component" value="Unassembled WGS sequence"/>
</dbReference>
<evidence type="ECO:0000313" key="3">
    <source>
        <dbReference type="EMBL" id="OAJ63952.1"/>
    </source>
</evidence>
<evidence type="ECO:0000313" key="5">
    <source>
        <dbReference type="Proteomes" id="UP000078116"/>
    </source>
</evidence>
<dbReference type="EMBL" id="LXKA01000110">
    <property type="protein sequence ID" value="OAJ63952.1"/>
    <property type="molecule type" value="Genomic_DNA"/>
</dbReference>
<evidence type="ECO:0000313" key="4">
    <source>
        <dbReference type="Proteomes" id="UP000077961"/>
    </source>
</evidence>
<protein>
    <submittedName>
        <fullName evidence="3">Uncharacterized protein</fullName>
    </submittedName>
</protein>